<protein>
    <recommendedName>
        <fullName evidence="3">Protodermal factor 1</fullName>
    </recommendedName>
</protein>
<evidence type="ECO:0000313" key="1">
    <source>
        <dbReference type="EMBL" id="KAA8526215.1"/>
    </source>
</evidence>
<name>A0A5J5A531_9ASTE</name>
<dbReference type="PANTHER" id="PTHR33210">
    <property type="entry name" value="PROTODERMAL FACTOR 1"/>
    <property type="match status" value="1"/>
</dbReference>
<reference evidence="1 2" key="1">
    <citation type="submission" date="2019-09" db="EMBL/GenBank/DDBJ databases">
        <title>A chromosome-level genome assembly of the Chinese tupelo Nyssa sinensis.</title>
        <authorList>
            <person name="Yang X."/>
            <person name="Kang M."/>
            <person name="Yang Y."/>
            <person name="Xiong H."/>
            <person name="Wang M."/>
            <person name="Zhang Z."/>
            <person name="Wang Z."/>
            <person name="Wu H."/>
            <person name="Ma T."/>
            <person name="Liu J."/>
            <person name="Xi Z."/>
        </authorList>
    </citation>
    <scope>NUCLEOTIDE SEQUENCE [LARGE SCALE GENOMIC DNA]</scope>
    <source>
        <strain evidence="1">J267</strain>
        <tissue evidence="1">Leaf</tissue>
    </source>
</reference>
<organism evidence="1 2">
    <name type="scientific">Nyssa sinensis</name>
    <dbReference type="NCBI Taxonomy" id="561372"/>
    <lineage>
        <taxon>Eukaryota</taxon>
        <taxon>Viridiplantae</taxon>
        <taxon>Streptophyta</taxon>
        <taxon>Embryophyta</taxon>
        <taxon>Tracheophyta</taxon>
        <taxon>Spermatophyta</taxon>
        <taxon>Magnoliopsida</taxon>
        <taxon>eudicotyledons</taxon>
        <taxon>Gunneridae</taxon>
        <taxon>Pentapetalae</taxon>
        <taxon>asterids</taxon>
        <taxon>Cornales</taxon>
        <taxon>Nyssaceae</taxon>
        <taxon>Nyssa</taxon>
    </lineage>
</organism>
<proteinExistence type="predicted"/>
<dbReference type="EMBL" id="CM018046">
    <property type="protein sequence ID" value="KAA8526215.1"/>
    <property type="molecule type" value="Genomic_DNA"/>
</dbReference>
<dbReference type="InterPro" id="IPR039923">
    <property type="entry name" value="Protodermal_1"/>
</dbReference>
<evidence type="ECO:0008006" key="3">
    <source>
        <dbReference type="Google" id="ProtNLM"/>
    </source>
</evidence>
<dbReference type="AlphaFoldDB" id="A0A5J5A531"/>
<evidence type="ECO:0000313" key="2">
    <source>
        <dbReference type="Proteomes" id="UP000325577"/>
    </source>
</evidence>
<accession>A0A5J5A531</accession>
<dbReference type="OrthoDB" id="696797at2759"/>
<dbReference type="Proteomes" id="UP000325577">
    <property type="component" value="Linkage Group LG3"/>
</dbReference>
<sequence>MLKHIYTIKRKQVIHLYTLFYLLQVHIRVHRTETHPRHTEEAAMEAHQPRHTEEVAMAAHHRVTVELELHQVEDITTLLLPLLRVVVVVDTTTLRVAALPLQHHLSVTPPPTPFLDPGTPTTPGISIPAPPFDPNSPPFTGTCNFWSSHPGLIWGLLGYWGTMGGVFGVPSIPGFGSNMSLQEALSNTHANGFGALYREGTASLLNSMANRKFPFTTKEVRDSFVRATTTSKAAAAQAHLFKLANEGRLKPRA</sequence>
<gene>
    <name evidence="1" type="ORF">F0562_008046</name>
</gene>
<keyword evidence="2" id="KW-1185">Reference proteome</keyword>
<dbReference type="PANTHER" id="PTHR33210:SF18">
    <property type="entry name" value="PROTODERMAL FACTOR 1"/>
    <property type="match status" value="1"/>
</dbReference>